<name>A0A645JK03_9ZZZZ</name>
<protein>
    <submittedName>
        <fullName evidence="2">HTH-type transcriptional regulator HmrR</fullName>
    </submittedName>
</protein>
<dbReference type="AlphaFoldDB" id="A0A645JK03"/>
<gene>
    <name evidence="2" type="primary">hmrR_5</name>
    <name evidence="2" type="ORF">SDC9_211209</name>
</gene>
<reference evidence="2" key="1">
    <citation type="submission" date="2019-08" db="EMBL/GenBank/DDBJ databases">
        <authorList>
            <person name="Kucharzyk K."/>
            <person name="Murdoch R.W."/>
            <person name="Higgins S."/>
            <person name="Loffler F."/>
        </authorList>
    </citation>
    <scope>NUCLEOTIDE SEQUENCE</scope>
</reference>
<organism evidence="2">
    <name type="scientific">bioreactor metagenome</name>
    <dbReference type="NCBI Taxonomy" id="1076179"/>
    <lineage>
        <taxon>unclassified sequences</taxon>
        <taxon>metagenomes</taxon>
        <taxon>ecological metagenomes</taxon>
    </lineage>
</organism>
<dbReference type="EMBL" id="VSSQ01142908">
    <property type="protein sequence ID" value="MPN63450.1"/>
    <property type="molecule type" value="Genomic_DNA"/>
</dbReference>
<comment type="caution">
    <text evidence="2">The sequence shown here is derived from an EMBL/GenBank/DDBJ whole genome shotgun (WGS) entry which is preliminary data.</text>
</comment>
<evidence type="ECO:0000259" key="1">
    <source>
        <dbReference type="Pfam" id="PF09278"/>
    </source>
</evidence>
<proteinExistence type="predicted"/>
<dbReference type="SUPFAM" id="SSF46955">
    <property type="entry name" value="Putative DNA-binding domain"/>
    <property type="match status" value="1"/>
</dbReference>
<dbReference type="InterPro" id="IPR009061">
    <property type="entry name" value="DNA-bd_dom_put_sf"/>
</dbReference>
<evidence type="ECO:0000313" key="2">
    <source>
        <dbReference type="EMBL" id="MPN63450.1"/>
    </source>
</evidence>
<sequence>MAEIGDLVKLWQNRRRTSAQVKRIAQSHIADLDRRMQELAAMKRALEALARECHGDERSECPILDDLARPAAGATCPHHPEPAN</sequence>
<feature type="domain" description="Transcription regulator MerR DNA binding" evidence="1">
    <location>
        <begin position="2"/>
        <end position="49"/>
    </location>
</feature>
<dbReference type="Gene3D" id="1.10.1660.10">
    <property type="match status" value="1"/>
</dbReference>
<accession>A0A645JK03</accession>
<dbReference type="Pfam" id="PF09278">
    <property type="entry name" value="MerR-DNA-bind"/>
    <property type="match status" value="1"/>
</dbReference>
<dbReference type="InterPro" id="IPR015358">
    <property type="entry name" value="Tscrpt_reg_MerR_DNA-bd"/>
</dbReference>